<comment type="similarity">
    <text evidence="1 5">Belongs to the MreC family.</text>
</comment>
<evidence type="ECO:0000256" key="2">
    <source>
        <dbReference type="ARBA" id="ARBA00013855"/>
    </source>
</evidence>
<reference evidence="9 10" key="1">
    <citation type="submission" date="2022-05" db="EMBL/GenBank/DDBJ databases">
        <authorList>
            <person name="Park J.-S."/>
        </authorList>
    </citation>
    <scope>NUCLEOTIDE SEQUENCE [LARGE SCALE GENOMIC DNA]</scope>
    <source>
        <strain evidence="9 10">2012CJ34-2</strain>
    </source>
</reference>
<sequence>MSNFGLGACRSTPINPIFRKGQALGARFTFLLALSLALIFVDHRFDSLVQVRSWLSVLATPVQLLADTPARLVGNASLMVSSRSELAQENARLKARSLILEQKIQKLASLNAENVRLRELLNSSRLVDEKVVVGELVGIDPDPNVKQVVVNKGERDGVYIGQPLLDASGVMGQVVQTSPFTSRVILITDSSSRIPVQVNKNGYRAIAAGNESGTELELQHVPATAEIAEGDLLITSGMGQRFPVGYPVAEVTEVTRNPGEPFLYIRAEPLARLNRSRLVMLVFSTERNGLEHRADNNGNDLAAQEGQETEVKQ</sequence>
<dbReference type="InterPro" id="IPR042175">
    <property type="entry name" value="Cell/Rod_MreC_2"/>
</dbReference>
<dbReference type="InterPro" id="IPR055342">
    <property type="entry name" value="MreC_beta-barrel_core"/>
</dbReference>
<keyword evidence="6" id="KW-0175">Coiled coil</keyword>
<evidence type="ECO:0000256" key="3">
    <source>
        <dbReference type="ARBA" id="ARBA00022960"/>
    </source>
</evidence>
<dbReference type="PANTHER" id="PTHR34138">
    <property type="entry name" value="CELL SHAPE-DETERMINING PROTEIN MREC"/>
    <property type="match status" value="1"/>
</dbReference>
<feature type="coiled-coil region" evidence="6">
    <location>
        <begin position="83"/>
        <end position="120"/>
    </location>
</feature>
<evidence type="ECO:0000256" key="4">
    <source>
        <dbReference type="ARBA" id="ARBA00032089"/>
    </source>
</evidence>
<dbReference type="InterPro" id="IPR007221">
    <property type="entry name" value="MreC"/>
</dbReference>
<dbReference type="InterPro" id="IPR042177">
    <property type="entry name" value="Cell/Rod_1"/>
</dbReference>
<protein>
    <recommendedName>
        <fullName evidence="2 5">Cell shape-determining protein MreC</fullName>
    </recommendedName>
    <alternativeName>
        <fullName evidence="4 5">Cell shape protein MreC</fullName>
    </alternativeName>
</protein>
<dbReference type="PANTHER" id="PTHR34138:SF1">
    <property type="entry name" value="CELL SHAPE-DETERMINING PROTEIN MREC"/>
    <property type="match status" value="1"/>
</dbReference>
<proteinExistence type="inferred from homology"/>
<dbReference type="Proteomes" id="UP001203338">
    <property type="component" value="Unassembled WGS sequence"/>
</dbReference>
<comment type="function">
    <text evidence="5">Involved in formation and maintenance of cell shape.</text>
</comment>
<keyword evidence="10" id="KW-1185">Reference proteome</keyword>
<evidence type="ECO:0000259" key="8">
    <source>
        <dbReference type="Pfam" id="PF04085"/>
    </source>
</evidence>
<comment type="caution">
    <text evidence="9">The sequence shown here is derived from an EMBL/GenBank/DDBJ whole genome shotgun (WGS) entry which is preliminary data.</text>
</comment>
<dbReference type="PIRSF" id="PIRSF038471">
    <property type="entry name" value="MreC"/>
    <property type="match status" value="1"/>
</dbReference>
<gene>
    <name evidence="9" type="primary">mreC</name>
    <name evidence="9" type="ORF">M3P05_02945</name>
</gene>
<organism evidence="9 10">
    <name type="scientific">Parendozoicomonas callyspongiae</name>
    <dbReference type="NCBI Taxonomy" id="2942213"/>
    <lineage>
        <taxon>Bacteria</taxon>
        <taxon>Pseudomonadati</taxon>
        <taxon>Pseudomonadota</taxon>
        <taxon>Gammaproteobacteria</taxon>
        <taxon>Oceanospirillales</taxon>
        <taxon>Endozoicomonadaceae</taxon>
        <taxon>Parendozoicomonas</taxon>
    </lineage>
</organism>
<dbReference type="Gene3D" id="2.40.10.350">
    <property type="entry name" value="Rod shape-determining protein MreC, domain 2"/>
    <property type="match status" value="1"/>
</dbReference>
<feature type="domain" description="Rod shape-determining protein MreC beta-barrel core" evidence="8">
    <location>
        <begin position="137"/>
        <end position="282"/>
    </location>
</feature>
<evidence type="ECO:0000256" key="5">
    <source>
        <dbReference type="PIRNR" id="PIRNR038471"/>
    </source>
</evidence>
<dbReference type="Gene3D" id="2.40.10.340">
    <property type="entry name" value="Rod shape-determining protein MreC, domain 1"/>
    <property type="match status" value="1"/>
</dbReference>
<evidence type="ECO:0000313" key="9">
    <source>
        <dbReference type="EMBL" id="MCL6268908.1"/>
    </source>
</evidence>
<evidence type="ECO:0000256" key="1">
    <source>
        <dbReference type="ARBA" id="ARBA00009369"/>
    </source>
</evidence>
<dbReference type="RefSeq" id="WP_249697913.1">
    <property type="nucleotide sequence ID" value="NZ_JAMFLX010000003.1"/>
</dbReference>
<evidence type="ECO:0000256" key="7">
    <source>
        <dbReference type="SAM" id="MobiDB-lite"/>
    </source>
</evidence>
<evidence type="ECO:0000313" key="10">
    <source>
        <dbReference type="Proteomes" id="UP001203338"/>
    </source>
</evidence>
<dbReference type="NCBIfam" id="TIGR00219">
    <property type="entry name" value="mreC"/>
    <property type="match status" value="1"/>
</dbReference>
<evidence type="ECO:0000256" key="6">
    <source>
        <dbReference type="SAM" id="Coils"/>
    </source>
</evidence>
<keyword evidence="3 5" id="KW-0133">Cell shape</keyword>
<dbReference type="EMBL" id="JAMFLX010000003">
    <property type="protein sequence ID" value="MCL6268908.1"/>
    <property type="molecule type" value="Genomic_DNA"/>
</dbReference>
<feature type="region of interest" description="Disordered" evidence="7">
    <location>
        <begin position="291"/>
        <end position="313"/>
    </location>
</feature>
<accession>A0ABT0PC00</accession>
<dbReference type="Pfam" id="PF04085">
    <property type="entry name" value="MreC"/>
    <property type="match status" value="1"/>
</dbReference>
<name>A0ABT0PC00_9GAMM</name>